<dbReference type="Pfam" id="PF20412">
    <property type="entry name" value="RALGAPB_N"/>
    <property type="match status" value="1"/>
</dbReference>
<evidence type="ECO:0000256" key="3">
    <source>
        <dbReference type="SAM" id="MobiDB-lite"/>
    </source>
</evidence>
<feature type="region of interest" description="Disordered" evidence="3">
    <location>
        <begin position="1877"/>
        <end position="1936"/>
    </location>
</feature>
<dbReference type="Proteomes" id="UP000663862">
    <property type="component" value="Unassembled WGS sequence"/>
</dbReference>
<dbReference type="Pfam" id="PF02145">
    <property type="entry name" value="Rap_GAP"/>
    <property type="match status" value="1"/>
</dbReference>
<dbReference type="SUPFAM" id="SSF111347">
    <property type="entry name" value="Rap/Ran-GAP"/>
    <property type="match status" value="1"/>
</dbReference>
<feature type="compositionally biased region" description="Polar residues" evidence="3">
    <location>
        <begin position="670"/>
        <end position="682"/>
    </location>
</feature>
<dbReference type="EMBL" id="CAJOBQ010000357">
    <property type="protein sequence ID" value="CAF4336679.1"/>
    <property type="molecule type" value="Genomic_DNA"/>
</dbReference>
<sequence>MTQLFTRTKPYKGDETIQRTKEKVIDLTKSLTDRQRYLKLLVEQLSVEDLQAFFKSSYQYIFYLFFENFSQVESNITRALSKQNQLELEYVTNLLERILTLLPTTVHQRWQAHCIGNVIKRYFVVCNSPQGVARGIRLFILWYQILGSNAVDDEHTLFKSLIRNWNQTLVGTRAGGEANNTDDQTSAAFNEIFRTPPDVFRWTDIIPIWPKNTLDIEPTVDRWLFFMLHTMSDTCKRILWDSTAESSRMGKQEECFRFLFNMFKRYYMPTLFPTFTEQNIYDLSISITIPETVGIESDRPRRRQTCLCRTAFVMWLLPFLNEGVSRERTLTRVANPIASFQNPLTQSTVSTSTVTGGTDYLSSSNELYHIIAGSTSKNQTSSYQQLANAIGPLDSHILEIGQNVLLSKQENINFIHEIFRQSYLMSGDNGLAASHILRTVNNWIKEQHLRPAFMLEPEQRSASNDVPSDNHIRLGLNRWLQIFITQSFYLFLVRPTSINDEQQAMTGQHGINTTNILQPEQAMRERSHAGLVTFYKKLPQRHTPDRTTWDLILRVMLKIVRLSLPDRPSPNTNHIYIENAIKTLLFLFQSASLYVSVELWNSLSDTLSSKATWSEVIDQWDVSMRALTKDLGRLVYNVETEASQSSNIRRTVANGGVRRNAQSVPPGALEQNSSGIQRVRTLSSDEDADTAEQTPPPPQQQQQQPIRPSIIERTRVARRRTSSDESLTHTTISPPSVITRPHILASIPSNQTGEHQATLEGHIHDHHPLLFSPSEMLIPTHHHQQQPLTIQISQQTPISNMSDMSSPTHPLDSPMSDDYSTASTGILDTNSLSGIGSGDALASQFKTNSSIHATDSRSTTVSESASTSDHHQHVSPPLSRNHHPLSQSTVDSLHSFPQDSVTLDSIDTAVYNHEQGYEAERLAPETAYTAWFRMLGSLGNINQIRCAEQHNRIMRTLFDIWKMLCRIHILSKDTLHGDLYFDGPPLLIFAPWLFEGIQTLPATHREGKLAAYKLLCSMGVFNHDISPPADFLDMFLLIISQGLLSGDEDVIYVIISSCKVDFFHRCWPSSTLLLPLFTSACCEIGQKPNFVDGKTIPKVEALTILSSLVCFPNHFEQLDVLTNKEKDFAPVPMDRTSLKRMIMRDLIKASQNDVMLESREIALCGLAIFLCEELKHQRTESPIRPFLLFIVECLQGQSKKRTSVAEGDHPADSTVFAADMVRFLASYAPLFISHRDNHSGQLYTLIIDGLISSLRSNIPADIGALMRNNVRIIKSLIFALLDWILHVPTSYLQQQQMGRDTKNQEASTTAIQRTFSILIDVYRATHSLNDEHKVQDNELTLSQSIKLCCKFAILFLLNEHSHYPLTENESSLITTNVHEGHDWSSPSKQLTVQNEENPNPNQSDELIIHSSNIQLFVIHDDFLVSFVEIPNDKVNELTTDSQQFISRTTVCRTIIRDLCGRYCWDNYAFNISSNSKTIASPFNNPIELSLPTKSTYQVEETTRGITVLEKFESLQPPTIQNQPPNTDILDKLLQYITFHSPELAFYSDRTLNEVSPTPTSISYHDENAIIKMITEQEKAEQNYDSSPFEKTEQYIDNTVQQSRYDRFALCRSHITQLGLMMFENRQNIDLLNTTKHNCDQLLRELKNLDSLNCRETHKIAVIYVGYGQEDKPSIFSNTHGSPPYEEFLTHLGWQVELSKHTGFRGGLHQLPNTYSIYYANELVEIMFHVATMIDGSNDEDRLRKKTRHIGNDEVQIIWTEHYHEYDRSTIATAFGDVLIVIHPLPNGLYRIKIDKTSQTTNFGPLFDGAIVDKLILPELVRATAINASRARRTTLNNHCEFYEERHRIINSIIHKHKRETTYEEFLAQSFTPLAAKTLDETPKPNSQIERRDQSSNAVNSSNSNVQISSQRQRQTTRNFPFLTPNNNNTPTPITRR</sequence>
<evidence type="ECO:0000313" key="5">
    <source>
        <dbReference type="EMBL" id="CAF4205671.1"/>
    </source>
</evidence>
<dbReference type="GO" id="GO:0005634">
    <property type="term" value="C:nucleus"/>
    <property type="evidence" value="ECO:0007669"/>
    <property type="project" value="InterPro"/>
</dbReference>
<evidence type="ECO:0000259" key="4">
    <source>
        <dbReference type="PROSITE" id="PS50085"/>
    </source>
</evidence>
<proteinExistence type="predicted"/>
<accession>A0A820BTV2</accession>
<feature type="region of interest" description="Disordered" evidence="3">
    <location>
        <begin position="850"/>
        <end position="892"/>
    </location>
</feature>
<dbReference type="EMBL" id="CAJOBO010000374">
    <property type="protein sequence ID" value="CAF4205671.1"/>
    <property type="molecule type" value="Genomic_DNA"/>
</dbReference>
<feature type="domain" description="Rap-GAP" evidence="4">
    <location>
        <begin position="1645"/>
        <end position="1852"/>
    </location>
</feature>
<keyword evidence="2" id="KW-0597">Phosphoprotein</keyword>
<reference evidence="5" key="1">
    <citation type="submission" date="2021-02" db="EMBL/GenBank/DDBJ databases">
        <authorList>
            <person name="Nowell W R."/>
        </authorList>
    </citation>
    <scope>NUCLEOTIDE SEQUENCE</scope>
</reference>
<evidence type="ECO:0000256" key="2">
    <source>
        <dbReference type="ARBA" id="ARBA00022553"/>
    </source>
</evidence>
<feature type="compositionally biased region" description="Polar residues" evidence="3">
    <location>
        <begin position="1384"/>
        <end position="1401"/>
    </location>
</feature>
<feature type="region of interest" description="Disordered" evidence="3">
    <location>
        <begin position="645"/>
        <end position="741"/>
    </location>
</feature>
<dbReference type="PANTHER" id="PTHR10063:SF11">
    <property type="entry name" value="RHO GTPASE-ACTIVATING PROTEIN CG5521-RELATED"/>
    <property type="match status" value="1"/>
</dbReference>
<evidence type="ECO:0000313" key="7">
    <source>
        <dbReference type="Proteomes" id="UP000663851"/>
    </source>
</evidence>
<dbReference type="Proteomes" id="UP000663851">
    <property type="component" value="Unassembled WGS sequence"/>
</dbReference>
<protein>
    <recommendedName>
        <fullName evidence="4">Rap-GAP domain-containing protein</fullName>
    </recommendedName>
</protein>
<name>A0A820BTV2_9BILA</name>
<feature type="compositionally biased region" description="Basic and acidic residues" evidence="3">
    <location>
        <begin position="710"/>
        <end position="727"/>
    </location>
</feature>
<keyword evidence="1" id="KW-0343">GTPase activation</keyword>
<dbReference type="GO" id="GO:0051056">
    <property type="term" value="P:regulation of small GTPase mediated signal transduction"/>
    <property type="evidence" value="ECO:0007669"/>
    <property type="project" value="InterPro"/>
</dbReference>
<dbReference type="InterPro" id="IPR035974">
    <property type="entry name" value="Rap/Ran-GAP_sf"/>
</dbReference>
<dbReference type="FunFam" id="3.40.50.11210:FF:000001">
    <property type="entry name" value="Ral GTPase-activating protein subunit alpha-1 isoform 1"/>
    <property type="match status" value="1"/>
</dbReference>
<dbReference type="GO" id="GO:0005096">
    <property type="term" value="F:GTPase activator activity"/>
    <property type="evidence" value="ECO:0007669"/>
    <property type="project" value="UniProtKB-KW"/>
</dbReference>
<dbReference type="PANTHER" id="PTHR10063">
    <property type="entry name" value="TUBERIN"/>
    <property type="match status" value="1"/>
</dbReference>
<comment type="caution">
    <text evidence="5">The sequence shown here is derived from an EMBL/GenBank/DDBJ whole genome shotgun (WGS) entry which is preliminary data.</text>
</comment>
<organism evidence="5 7">
    <name type="scientific">Rotaria socialis</name>
    <dbReference type="NCBI Taxonomy" id="392032"/>
    <lineage>
        <taxon>Eukaryota</taxon>
        <taxon>Metazoa</taxon>
        <taxon>Spiralia</taxon>
        <taxon>Gnathifera</taxon>
        <taxon>Rotifera</taxon>
        <taxon>Eurotatoria</taxon>
        <taxon>Bdelloidea</taxon>
        <taxon>Philodinida</taxon>
        <taxon>Philodinidae</taxon>
        <taxon>Rotaria</taxon>
    </lineage>
</organism>
<dbReference type="InterPro" id="IPR027107">
    <property type="entry name" value="Tuberin/Ral-act_asu"/>
</dbReference>
<dbReference type="InterPro" id="IPR000331">
    <property type="entry name" value="Rap/Ran_GAP_dom"/>
</dbReference>
<dbReference type="Gene3D" id="3.40.50.11210">
    <property type="entry name" value="Rap/Ran-GAP"/>
    <property type="match status" value="1"/>
</dbReference>
<feature type="compositionally biased region" description="Basic and acidic residues" evidence="3">
    <location>
        <begin position="1877"/>
        <end position="1893"/>
    </location>
</feature>
<dbReference type="GO" id="GO:0005737">
    <property type="term" value="C:cytoplasm"/>
    <property type="evidence" value="ECO:0007669"/>
    <property type="project" value="TreeGrafter"/>
</dbReference>
<feature type="region of interest" description="Disordered" evidence="3">
    <location>
        <begin position="798"/>
        <end position="824"/>
    </location>
</feature>
<dbReference type="InterPro" id="IPR046859">
    <property type="entry name" value="RGPA/RALGAPB_N"/>
</dbReference>
<dbReference type="PROSITE" id="PS50085">
    <property type="entry name" value="RAPGAP"/>
    <property type="match status" value="1"/>
</dbReference>
<feature type="compositionally biased region" description="Polar residues" evidence="3">
    <location>
        <begin position="850"/>
        <end position="867"/>
    </location>
</feature>
<feature type="compositionally biased region" description="Low complexity" evidence="3">
    <location>
        <begin position="1894"/>
        <end position="1936"/>
    </location>
</feature>
<evidence type="ECO:0000313" key="6">
    <source>
        <dbReference type="EMBL" id="CAF4336679.1"/>
    </source>
</evidence>
<gene>
    <name evidence="5" type="ORF">HFQ381_LOCUS7739</name>
    <name evidence="6" type="ORF">TSG867_LOCUS8592</name>
</gene>
<evidence type="ECO:0000256" key="1">
    <source>
        <dbReference type="ARBA" id="ARBA00022468"/>
    </source>
</evidence>
<feature type="region of interest" description="Disordered" evidence="3">
    <location>
        <begin position="1378"/>
        <end position="1401"/>
    </location>
</feature>